<dbReference type="InterPro" id="IPR016024">
    <property type="entry name" value="ARM-type_fold"/>
</dbReference>
<feature type="compositionally biased region" description="Polar residues" evidence="1">
    <location>
        <begin position="265"/>
        <end position="283"/>
    </location>
</feature>
<feature type="non-terminal residue" evidence="3">
    <location>
        <position position="1"/>
    </location>
</feature>
<reference evidence="3" key="1">
    <citation type="submission" date="2015-08" db="EMBL/GenBank/DDBJ databases">
        <authorList>
            <person name="Babu N.S."/>
            <person name="Beckwith C.J."/>
            <person name="Beseler K.G."/>
            <person name="Brison A."/>
            <person name="Carone J.V."/>
            <person name="Caskin T.P."/>
            <person name="Diamond M."/>
            <person name="Durham M.E."/>
            <person name="Foxe J.M."/>
            <person name="Go M."/>
            <person name="Henderson B.A."/>
            <person name="Jones I.B."/>
            <person name="McGettigan J.A."/>
            <person name="Micheletti S.J."/>
            <person name="Nasrallah M.E."/>
            <person name="Ortiz D."/>
            <person name="Piller C.R."/>
            <person name="Privatt S.R."/>
            <person name="Schneider S.L."/>
            <person name="Sharp S."/>
            <person name="Smith T.C."/>
            <person name="Stanton J.D."/>
            <person name="Ullery H.E."/>
            <person name="Wilson R.J."/>
            <person name="Serrano M.G."/>
            <person name="Buck G."/>
            <person name="Lee V."/>
            <person name="Wang Y."/>
            <person name="Carvalho R."/>
            <person name="Voegtly L."/>
            <person name="Shi R."/>
            <person name="Duckworth R."/>
            <person name="Johnson A."/>
            <person name="Loviza R."/>
            <person name="Walstead R."/>
            <person name="Shah Z."/>
            <person name="Kiflezghi M."/>
            <person name="Wade K."/>
            <person name="Ball S.L."/>
            <person name="Bradley K.W."/>
            <person name="Asai D.J."/>
            <person name="Bowman C.A."/>
            <person name="Russell D.A."/>
            <person name="Pope W.H."/>
            <person name="Jacobs-Sera D."/>
            <person name="Hendrix R.W."/>
            <person name="Hatfull G.F."/>
        </authorList>
    </citation>
    <scope>NUCLEOTIDE SEQUENCE</scope>
</reference>
<feature type="region of interest" description="Disordered" evidence="1">
    <location>
        <begin position="843"/>
        <end position="875"/>
    </location>
</feature>
<evidence type="ECO:0000259" key="2">
    <source>
        <dbReference type="Pfam" id="PF13251"/>
    </source>
</evidence>
<dbReference type="InterPro" id="IPR025283">
    <property type="entry name" value="DUF4042"/>
</dbReference>
<sequence length="968" mass="99567">EALIIHVRVKITETTGSLPLSRYGGGMAEGWWRSPAVQPHHIARDVIRDVRRKLNAPGDLNGVAHQLARISPNETISEQDADALVSSLLEYLAECPLSTWNGAAAVVAHARPFLASSPAKHKLRRGIHDAVLLRAPRESSARTGGQGGCRELLLLLVAAENLKCSSSTDHGSSGDAVSCQDACAAALVAACRAAGLGDGCLGPALSAVLELLQTCLTRPGASLSSSTASLLSGAALELLDPANAGLLESTGAPLKAAPAAGSSPRPVTQKLSSNSRMSTATSDSEGEGLVGTPAGIKRAALVCLQAAVKVDPRSFHQHWPALLQGSSVPGNQQTSSVVSALAHDASPRVRLAAAASIATLLQGVAQAAYLGLAEVAPGGRTASFIPLSERMGHLVTRLHSQLLAALCSESQARVRAGTLRALGTLAVGSPYSRLPPELASETLEAVLSRLTAPPPTAQDLPALLTCLAAVVCHTAGVPFPCPAIPAATAALLRLAATSAPAQQLDALITLRGLAAREGGALAPVPSALESLLAAFAPHLREASGATAQAAAQMLRLLADVAARDAQRTQAVLTLIRRAPALHLGATTPPPVAAPEVRAALCTLGAALWPADAELAERCVRAAQADDASAVRSAAAQAAAGLVERCRSERTPAAATPGGHGEQTLRAALDALGTLGRDPVLAVRLAVARALAPDLCAWQPALLALALALGADRHERVASLGLERAAASLRQRVDAEGRGAAARDAPALAACLAGALRPTRPFKVQWAACGLARALLEVGSSAGECVAVPAPDLVPPLLEGALSSPSERTRALCVELLRTAIPQMTGGSLVLVLQRLTGARQGRQLAGDTVQRNAPHLQTSQANEEATRPPPLATSFEPEEDVLIRLVLKRAEHLGLAAWGLPCCTPTDQSAQDKSAHSPTMLDSMLSDWLRQAEDTHSLQSLEVARRGLDALAFSKEGQEGESGPCSMP</sequence>
<feature type="region of interest" description="Disordered" evidence="1">
    <location>
        <begin position="254"/>
        <end position="289"/>
    </location>
</feature>
<dbReference type="PANTHER" id="PTHR13366">
    <property type="entry name" value="MALARIA ANTIGEN-RELATED"/>
    <property type="match status" value="1"/>
</dbReference>
<organism evidence="3">
    <name type="scientific">Auxenochlorella protothecoides</name>
    <name type="common">Green microalga</name>
    <name type="synonym">Chlorella protothecoides</name>
    <dbReference type="NCBI Taxonomy" id="3075"/>
    <lineage>
        <taxon>Eukaryota</taxon>
        <taxon>Viridiplantae</taxon>
        <taxon>Chlorophyta</taxon>
        <taxon>core chlorophytes</taxon>
        <taxon>Trebouxiophyceae</taxon>
        <taxon>Chlorellales</taxon>
        <taxon>Chlorellaceae</taxon>
        <taxon>Auxenochlorella</taxon>
    </lineage>
</organism>
<dbReference type="Pfam" id="PF13251">
    <property type="entry name" value="DUF4042"/>
    <property type="match status" value="1"/>
</dbReference>
<dbReference type="EMBL" id="GDKF01001323">
    <property type="protein sequence ID" value="JAT77299.1"/>
    <property type="molecule type" value="Transcribed_RNA"/>
</dbReference>
<name>A0A1D2ADK3_AUXPR</name>
<feature type="domain" description="DUF4042" evidence="2">
    <location>
        <begin position="296"/>
        <end position="472"/>
    </location>
</feature>
<dbReference type="AlphaFoldDB" id="A0A1D2ADK3"/>
<protein>
    <recommendedName>
        <fullName evidence="2">DUF4042 domain-containing protein</fullName>
    </recommendedName>
</protein>
<dbReference type="InterPro" id="IPR011989">
    <property type="entry name" value="ARM-like"/>
</dbReference>
<proteinExistence type="predicted"/>
<evidence type="ECO:0000256" key="1">
    <source>
        <dbReference type="SAM" id="MobiDB-lite"/>
    </source>
</evidence>
<accession>A0A1D2ADK3</accession>
<dbReference type="SUPFAM" id="SSF48371">
    <property type="entry name" value="ARM repeat"/>
    <property type="match status" value="1"/>
</dbReference>
<feature type="compositionally biased region" description="Polar residues" evidence="1">
    <location>
        <begin position="849"/>
        <end position="863"/>
    </location>
</feature>
<dbReference type="InterPro" id="IPR052107">
    <property type="entry name" value="HEAT6"/>
</dbReference>
<evidence type="ECO:0000313" key="3">
    <source>
        <dbReference type="EMBL" id="JAT77299.1"/>
    </source>
</evidence>
<gene>
    <name evidence="3" type="ORF">g.68320</name>
</gene>
<dbReference type="PANTHER" id="PTHR13366:SF0">
    <property type="entry name" value="HEAT REPEAT-CONTAINING PROTEIN 6"/>
    <property type="match status" value="1"/>
</dbReference>
<dbReference type="Gene3D" id="1.25.10.10">
    <property type="entry name" value="Leucine-rich Repeat Variant"/>
    <property type="match status" value="1"/>
</dbReference>